<dbReference type="AlphaFoldDB" id="A0AAQ3UL87"/>
<keyword evidence="2" id="KW-1185">Reference proteome</keyword>
<protein>
    <recommendedName>
        <fullName evidence="3">F-box domain-containing protein</fullName>
    </recommendedName>
</protein>
<gene>
    <name evidence="1" type="ORF">U9M48_037450</name>
</gene>
<dbReference type="PANTHER" id="PTHR31264:SF3">
    <property type="entry name" value="OS07G0554100 PROTEIN"/>
    <property type="match status" value="1"/>
</dbReference>
<dbReference type="PANTHER" id="PTHR31264">
    <property type="entry name" value="OS07G0554500 PROTEIN-RELATED"/>
    <property type="match status" value="1"/>
</dbReference>
<dbReference type="Proteomes" id="UP001341281">
    <property type="component" value="Chromosome 08"/>
</dbReference>
<evidence type="ECO:0000313" key="1">
    <source>
        <dbReference type="EMBL" id="WVZ91254.1"/>
    </source>
</evidence>
<accession>A0AAQ3UL87</accession>
<dbReference type="EMBL" id="CP144752">
    <property type="protein sequence ID" value="WVZ91254.1"/>
    <property type="molecule type" value="Genomic_DNA"/>
</dbReference>
<dbReference type="InterPro" id="IPR036047">
    <property type="entry name" value="F-box-like_dom_sf"/>
</dbReference>
<proteinExistence type="predicted"/>
<sequence length="385" mass="43452">MESPRPLPALTNDLLEEIFLRIGSPGDLVRASAASVNFRRLITDPSFLRRYRSLHPPLLFGLIDADGGGFQPAEAPHPSAALGRAVAGAADFSFEDYLPRGIGGYHYLLDVQGGRVLLTYHAEEEEKKKLLPHLAVCDPLARRCLLLPPIHEDRFASVDVQNRCIDAFLVPSGDEEDDTSFRVITRMICPEMVVAFIFSSATGHWSAGPSVSWDALTERLWLRPPSYLYSCFYWKVYGKNKWLKFDMSSMEFSADEMIEDGHDGGETIIAEAGEGRVGMFRLNIDDASLCYTIIRQIAGTRFDQLKMDNMIPLLVGYWYHSVHGPYEGHIFIRGFRLPTLAENACFTLEIKTLKIERVCQMRLGNVKPYFGFPPFMSPIRPFDLF</sequence>
<dbReference type="SUPFAM" id="SSF81383">
    <property type="entry name" value="F-box domain"/>
    <property type="match status" value="1"/>
</dbReference>
<name>A0AAQ3UL87_PASNO</name>
<evidence type="ECO:0000313" key="2">
    <source>
        <dbReference type="Proteomes" id="UP001341281"/>
    </source>
</evidence>
<evidence type="ECO:0008006" key="3">
    <source>
        <dbReference type="Google" id="ProtNLM"/>
    </source>
</evidence>
<reference evidence="1 2" key="1">
    <citation type="submission" date="2024-02" db="EMBL/GenBank/DDBJ databases">
        <title>High-quality chromosome-scale genome assembly of Pensacola bahiagrass (Paspalum notatum Flugge var. saurae).</title>
        <authorList>
            <person name="Vega J.M."/>
            <person name="Podio M."/>
            <person name="Orjuela J."/>
            <person name="Siena L.A."/>
            <person name="Pessino S.C."/>
            <person name="Combes M.C."/>
            <person name="Mariac C."/>
            <person name="Albertini E."/>
            <person name="Pupilli F."/>
            <person name="Ortiz J.P.A."/>
            <person name="Leblanc O."/>
        </authorList>
    </citation>
    <scope>NUCLEOTIDE SEQUENCE [LARGE SCALE GENOMIC DNA]</scope>
    <source>
        <strain evidence="1">R1</strain>
        <tissue evidence="1">Leaf</tissue>
    </source>
</reference>
<organism evidence="1 2">
    <name type="scientific">Paspalum notatum var. saurae</name>
    <dbReference type="NCBI Taxonomy" id="547442"/>
    <lineage>
        <taxon>Eukaryota</taxon>
        <taxon>Viridiplantae</taxon>
        <taxon>Streptophyta</taxon>
        <taxon>Embryophyta</taxon>
        <taxon>Tracheophyta</taxon>
        <taxon>Spermatophyta</taxon>
        <taxon>Magnoliopsida</taxon>
        <taxon>Liliopsida</taxon>
        <taxon>Poales</taxon>
        <taxon>Poaceae</taxon>
        <taxon>PACMAD clade</taxon>
        <taxon>Panicoideae</taxon>
        <taxon>Andropogonodae</taxon>
        <taxon>Paspaleae</taxon>
        <taxon>Paspalinae</taxon>
        <taxon>Paspalum</taxon>
    </lineage>
</organism>